<dbReference type="Gene3D" id="1.25.40.20">
    <property type="entry name" value="Ankyrin repeat-containing domain"/>
    <property type="match status" value="2"/>
</dbReference>
<dbReference type="SUPFAM" id="SSF48403">
    <property type="entry name" value="Ankyrin repeat"/>
    <property type="match status" value="1"/>
</dbReference>
<evidence type="ECO:0000256" key="1">
    <source>
        <dbReference type="ARBA" id="ARBA00022737"/>
    </source>
</evidence>
<evidence type="ECO:0000256" key="3">
    <source>
        <dbReference type="PROSITE-ProRule" id="PRU00023"/>
    </source>
</evidence>
<dbReference type="PRINTS" id="PR01415">
    <property type="entry name" value="ANKYRIN"/>
</dbReference>
<reference evidence="5" key="1">
    <citation type="submission" date="2023-06" db="EMBL/GenBank/DDBJ databases">
        <title>Genome-scale phylogeny and comparative genomics of the fungal order Sordariales.</title>
        <authorList>
            <consortium name="Lawrence Berkeley National Laboratory"/>
            <person name="Hensen N."/>
            <person name="Bonometti L."/>
            <person name="Westerberg I."/>
            <person name="Brannstrom I.O."/>
            <person name="Guillou S."/>
            <person name="Cros-Aarteil S."/>
            <person name="Calhoun S."/>
            <person name="Haridas S."/>
            <person name="Kuo A."/>
            <person name="Mondo S."/>
            <person name="Pangilinan J."/>
            <person name="Riley R."/>
            <person name="Labutti K."/>
            <person name="Andreopoulos B."/>
            <person name="Lipzen A."/>
            <person name="Chen C."/>
            <person name="Yanf M."/>
            <person name="Daum C."/>
            <person name="Ng V."/>
            <person name="Clum A."/>
            <person name="Steindorff A."/>
            <person name="Ohm R."/>
            <person name="Martin F."/>
            <person name="Silar P."/>
            <person name="Natvig D."/>
            <person name="Lalanne C."/>
            <person name="Gautier V."/>
            <person name="Ament-Velasquez S.L."/>
            <person name="Kruys A."/>
            <person name="Hutchinson M.I."/>
            <person name="Powell A.J."/>
            <person name="Barry K."/>
            <person name="Miller A.N."/>
            <person name="Grigoriev I.V."/>
            <person name="Debuchy R."/>
            <person name="Gladieux P."/>
            <person name="Thoren M.H."/>
            <person name="Johannesson H."/>
        </authorList>
    </citation>
    <scope>NUCLEOTIDE SEQUENCE</scope>
    <source>
        <strain evidence="5">SMH4607-1</strain>
    </source>
</reference>
<keyword evidence="6" id="KW-1185">Reference proteome</keyword>
<dbReference type="PANTHER" id="PTHR24198:SF165">
    <property type="entry name" value="ANKYRIN REPEAT-CONTAINING PROTEIN-RELATED"/>
    <property type="match status" value="1"/>
</dbReference>
<organism evidence="5 6">
    <name type="scientific">Lasiosphaeris hirsuta</name>
    <dbReference type="NCBI Taxonomy" id="260670"/>
    <lineage>
        <taxon>Eukaryota</taxon>
        <taxon>Fungi</taxon>
        <taxon>Dikarya</taxon>
        <taxon>Ascomycota</taxon>
        <taxon>Pezizomycotina</taxon>
        <taxon>Sordariomycetes</taxon>
        <taxon>Sordariomycetidae</taxon>
        <taxon>Sordariales</taxon>
        <taxon>Lasiosphaeriaceae</taxon>
        <taxon>Lasiosphaeris</taxon>
    </lineage>
</organism>
<dbReference type="EMBL" id="JAUKUA010000004">
    <property type="protein sequence ID" value="KAK0716146.1"/>
    <property type="molecule type" value="Genomic_DNA"/>
</dbReference>
<evidence type="ECO:0000313" key="5">
    <source>
        <dbReference type="EMBL" id="KAK0716146.1"/>
    </source>
</evidence>
<dbReference type="SMART" id="SM00248">
    <property type="entry name" value="ANK"/>
    <property type="match status" value="10"/>
</dbReference>
<name>A0AA40AHY2_9PEZI</name>
<dbReference type="PROSITE" id="PS50088">
    <property type="entry name" value="ANK_REPEAT"/>
    <property type="match status" value="4"/>
</dbReference>
<feature type="repeat" description="ANK" evidence="3">
    <location>
        <begin position="825"/>
        <end position="857"/>
    </location>
</feature>
<accession>A0AA40AHY2</accession>
<feature type="region of interest" description="Disordered" evidence="4">
    <location>
        <begin position="904"/>
        <end position="935"/>
    </location>
</feature>
<evidence type="ECO:0000313" key="6">
    <source>
        <dbReference type="Proteomes" id="UP001172102"/>
    </source>
</evidence>
<evidence type="ECO:0000256" key="2">
    <source>
        <dbReference type="ARBA" id="ARBA00023043"/>
    </source>
</evidence>
<evidence type="ECO:0008006" key="7">
    <source>
        <dbReference type="Google" id="ProtNLM"/>
    </source>
</evidence>
<sequence>MSTLESALSRISLLSPSPTSVPISLSRSLGPHLASLTAGRKADGIHSRLSLFMPENESKEHLIRAESICQHGTQWAARTWLELALFCYSNHLDSPSLDAEEGGRRYGTAWATRDKQALQFLDFLWTAGTVLQELVQSEAPTAQALVERFFASAVRLGRIETLRKLVDDAGLRLAGSGLLVGVKDRDDLGEGTLAPIDYALRVGDAEMVDFLLENGAKFTTGPARSSLDVAMAGYAVGTLKLEVADDSKSPRSLADEVWVDQGDRYSEEELIRMLSRMPRVRQRPKNLERTSWPVAARRILKRLGRMDTDFETRLQNPLPLLIFAIRYGDREMMAAVTSRVPDLDATWTPDGDALTTTAMAEAAWVGDLELCRILMARGATPNPAAASSLSALQIAAHLGNMPLAGFLVEKGADVNYSFSGSVEIRPEPTALGLAIAEGHAPMVEFLLAKGAIATAENLVSLEPLLPELPDCEAMVRRLVSSQGEDFTSTALLVAVRQGDLNLAKLLVRAGADWSHVSETGETPLALALSVGYASVVHHIVETGLTRYDAAALLAATAATDSAVPRSIFNIILDSRCGVGRYHYHQSDKAWTAFLEGLALATAVCLGDEHRVARLLDAGISPVEKYPLAKSRNGYLFRFNLRDDGTNEVLGVGPESRHDHILTIPGATILGTACGAKQSATVPILLRHGYQPTHVDLAIAAHFMDQKTVDLFLPLVPNHSGILSPLIRRGWTSHVDKILDNGGDPNTLETYIPAIGPYLSFITTPLKSAILSDNIKLVSRLLHLGAHRDICPGPSPSSPLAAAAAKGHIAIVKLLISHGAGINASCGESPLEAAAQSGRIDVLKYLLSEGADTEGVHRRRYLRAIKLAEEEGHQLVVRMLKEHREWSEEDGRIFEALDVYDEDYGDGWGGEKGEETGREREDAWQAGLDGDGGEEGWQSFVDWDDDKWGSLEHDFSFQAG</sequence>
<feature type="repeat" description="ANK" evidence="3">
    <location>
        <begin position="794"/>
        <end position="826"/>
    </location>
</feature>
<feature type="repeat" description="ANK" evidence="3">
    <location>
        <begin position="387"/>
        <end position="419"/>
    </location>
</feature>
<dbReference type="PANTHER" id="PTHR24198">
    <property type="entry name" value="ANKYRIN REPEAT AND PROTEIN KINASE DOMAIN-CONTAINING PROTEIN"/>
    <property type="match status" value="1"/>
</dbReference>
<feature type="repeat" description="ANK" evidence="3">
    <location>
        <begin position="486"/>
        <end position="518"/>
    </location>
</feature>
<protein>
    <recommendedName>
        <fullName evidence="7">Ankyrin repeat protein</fullName>
    </recommendedName>
</protein>
<dbReference type="PROSITE" id="PS50297">
    <property type="entry name" value="ANK_REP_REGION"/>
    <property type="match status" value="4"/>
</dbReference>
<comment type="caution">
    <text evidence="5">The sequence shown here is derived from an EMBL/GenBank/DDBJ whole genome shotgun (WGS) entry which is preliminary data.</text>
</comment>
<keyword evidence="1" id="KW-0677">Repeat</keyword>
<feature type="compositionally biased region" description="Basic and acidic residues" evidence="4">
    <location>
        <begin position="908"/>
        <end position="922"/>
    </location>
</feature>
<dbReference type="AlphaFoldDB" id="A0AA40AHY2"/>
<dbReference type="InterPro" id="IPR036770">
    <property type="entry name" value="Ankyrin_rpt-contain_sf"/>
</dbReference>
<dbReference type="Proteomes" id="UP001172102">
    <property type="component" value="Unassembled WGS sequence"/>
</dbReference>
<dbReference type="Pfam" id="PF12796">
    <property type="entry name" value="Ank_2"/>
    <property type="match status" value="2"/>
</dbReference>
<dbReference type="InterPro" id="IPR002110">
    <property type="entry name" value="Ankyrin_rpt"/>
</dbReference>
<gene>
    <name evidence="5" type="ORF">B0H67DRAFT_582487</name>
</gene>
<evidence type="ECO:0000256" key="4">
    <source>
        <dbReference type="SAM" id="MobiDB-lite"/>
    </source>
</evidence>
<proteinExistence type="predicted"/>
<keyword evidence="2 3" id="KW-0040">ANK repeat</keyword>
<dbReference type="Pfam" id="PF00023">
    <property type="entry name" value="Ank"/>
    <property type="match status" value="1"/>
</dbReference>